<dbReference type="AlphaFoldDB" id="A0AAV4U385"/>
<name>A0AAV4U385_CAEEX</name>
<dbReference type="Proteomes" id="UP001054945">
    <property type="component" value="Unassembled WGS sequence"/>
</dbReference>
<dbReference type="EMBL" id="BPLR01012218">
    <property type="protein sequence ID" value="GIY52268.1"/>
    <property type="molecule type" value="Genomic_DNA"/>
</dbReference>
<feature type="region of interest" description="Disordered" evidence="1">
    <location>
        <begin position="1"/>
        <end position="48"/>
    </location>
</feature>
<accession>A0AAV4U385</accession>
<reference evidence="2 3" key="1">
    <citation type="submission" date="2021-06" db="EMBL/GenBank/DDBJ databases">
        <title>Caerostris extrusa draft genome.</title>
        <authorList>
            <person name="Kono N."/>
            <person name="Arakawa K."/>
        </authorList>
    </citation>
    <scope>NUCLEOTIDE SEQUENCE [LARGE SCALE GENOMIC DNA]</scope>
</reference>
<protein>
    <submittedName>
        <fullName evidence="2">Uncharacterized protein</fullName>
    </submittedName>
</protein>
<feature type="compositionally biased region" description="Polar residues" evidence="1">
    <location>
        <begin position="15"/>
        <end position="25"/>
    </location>
</feature>
<comment type="caution">
    <text evidence="2">The sequence shown here is derived from an EMBL/GenBank/DDBJ whole genome shotgun (WGS) entry which is preliminary data.</text>
</comment>
<gene>
    <name evidence="2" type="ORF">CEXT_275901</name>
</gene>
<evidence type="ECO:0000313" key="2">
    <source>
        <dbReference type="EMBL" id="GIY52268.1"/>
    </source>
</evidence>
<feature type="compositionally biased region" description="Basic and acidic residues" evidence="1">
    <location>
        <begin position="26"/>
        <end position="38"/>
    </location>
</feature>
<evidence type="ECO:0000313" key="3">
    <source>
        <dbReference type="Proteomes" id="UP001054945"/>
    </source>
</evidence>
<keyword evidence="3" id="KW-1185">Reference proteome</keyword>
<evidence type="ECO:0000256" key="1">
    <source>
        <dbReference type="SAM" id="MobiDB-lite"/>
    </source>
</evidence>
<proteinExistence type="predicted"/>
<sequence length="104" mass="11854">MQGNTPTKINRKSFRSSLRTWNKQEQTQRRDAASEKSGGDYFPEKSFAGLDPVGPTKWIILVNNKTGEGMLPSPAPLSDEYRDHCVVIPDECHRMVIPDEFKFQ</sequence>
<organism evidence="2 3">
    <name type="scientific">Caerostris extrusa</name>
    <name type="common">Bark spider</name>
    <name type="synonym">Caerostris bankana</name>
    <dbReference type="NCBI Taxonomy" id="172846"/>
    <lineage>
        <taxon>Eukaryota</taxon>
        <taxon>Metazoa</taxon>
        <taxon>Ecdysozoa</taxon>
        <taxon>Arthropoda</taxon>
        <taxon>Chelicerata</taxon>
        <taxon>Arachnida</taxon>
        <taxon>Araneae</taxon>
        <taxon>Araneomorphae</taxon>
        <taxon>Entelegynae</taxon>
        <taxon>Araneoidea</taxon>
        <taxon>Araneidae</taxon>
        <taxon>Caerostris</taxon>
    </lineage>
</organism>